<dbReference type="GeneID" id="19157478"/>
<keyword evidence="1" id="KW-1133">Transmembrane helix</keyword>
<reference evidence="2 3" key="1">
    <citation type="submission" date="2013-03" db="EMBL/GenBank/DDBJ databases">
        <title>The Genome Sequence of Capronia coronata CBS 617.96.</title>
        <authorList>
            <consortium name="The Broad Institute Genomics Platform"/>
            <person name="Cuomo C."/>
            <person name="de Hoog S."/>
            <person name="Gorbushina A."/>
            <person name="Walker B."/>
            <person name="Young S.K."/>
            <person name="Zeng Q."/>
            <person name="Gargeya S."/>
            <person name="Fitzgerald M."/>
            <person name="Haas B."/>
            <person name="Abouelleil A."/>
            <person name="Allen A.W."/>
            <person name="Alvarado L."/>
            <person name="Arachchi H.M."/>
            <person name="Berlin A.M."/>
            <person name="Chapman S.B."/>
            <person name="Gainer-Dewar J."/>
            <person name="Goldberg J."/>
            <person name="Griggs A."/>
            <person name="Gujja S."/>
            <person name="Hansen M."/>
            <person name="Howarth C."/>
            <person name="Imamovic A."/>
            <person name="Ireland A."/>
            <person name="Larimer J."/>
            <person name="McCowan C."/>
            <person name="Murphy C."/>
            <person name="Pearson M."/>
            <person name="Poon T.W."/>
            <person name="Priest M."/>
            <person name="Roberts A."/>
            <person name="Saif S."/>
            <person name="Shea T."/>
            <person name="Sisk P."/>
            <person name="Sykes S."/>
            <person name="Wortman J."/>
            <person name="Nusbaum C."/>
            <person name="Birren B."/>
        </authorList>
    </citation>
    <scope>NUCLEOTIDE SEQUENCE [LARGE SCALE GENOMIC DNA]</scope>
    <source>
        <strain evidence="2 3">CBS 617.96</strain>
    </source>
</reference>
<feature type="transmembrane region" description="Helical" evidence="1">
    <location>
        <begin position="93"/>
        <end position="112"/>
    </location>
</feature>
<feature type="transmembrane region" description="Helical" evidence="1">
    <location>
        <begin position="21"/>
        <end position="45"/>
    </location>
</feature>
<sequence>MTSNRPSDHVLFRVDEEVGRAFYWLSTGLAVLTALFQGLMTALAYMTESSSQWTFRFRLALLEHWWWAAVSSLLLISLVMVLLSFTSGNGGDAISVLALSSATFLAIVQYTLPAWQQRHYARTKWLAWAGPSRSTIPKEKQGFCGDARAWTALVVANADRLNQLQPTPSDYYGWTLRPLGKAGIPYNPVDILANMDPQHSTSTPPIDTEKGERPVGVYANHDPSSDSVSLLWGPRQGFRTAISRAVSSMPLGLLATRPRTMDGYDGRGLTTAMGILGRNKGLQPSQLVFRADRSVLAHMENVSTWTPRPAKVLRSFYETTLNPQYRGLGPDYVAATVELALVLSDAPPWAVDRWLLEHLEHQCLRKNILLAEATQRFTTEQTAALQAHYEASYVSMILSLNYMPVGIKDRRNSHSVPVGRPDLLCVAILLKARNHAQPSWWTHAGVRAELLAEIRRLPPELDWKLPMAKLLGLQAWPHTFDREPLEW</sequence>
<comment type="caution">
    <text evidence="2">The sequence shown here is derived from an EMBL/GenBank/DDBJ whole genome shotgun (WGS) entry which is preliminary data.</text>
</comment>
<dbReference type="EMBL" id="AMWN01000002">
    <property type="protein sequence ID" value="EXJ94185.1"/>
    <property type="molecule type" value="Genomic_DNA"/>
</dbReference>
<keyword evidence="1" id="KW-0472">Membrane</keyword>
<dbReference type="RefSeq" id="XP_007721679.1">
    <property type="nucleotide sequence ID" value="XM_007723489.1"/>
</dbReference>
<dbReference type="eggNOG" id="ENOG502SHTG">
    <property type="taxonomic scope" value="Eukaryota"/>
</dbReference>
<name>W9YWW8_9EURO</name>
<organism evidence="2 3">
    <name type="scientific">Capronia coronata CBS 617.96</name>
    <dbReference type="NCBI Taxonomy" id="1182541"/>
    <lineage>
        <taxon>Eukaryota</taxon>
        <taxon>Fungi</taxon>
        <taxon>Dikarya</taxon>
        <taxon>Ascomycota</taxon>
        <taxon>Pezizomycotina</taxon>
        <taxon>Eurotiomycetes</taxon>
        <taxon>Chaetothyriomycetidae</taxon>
        <taxon>Chaetothyriales</taxon>
        <taxon>Herpotrichiellaceae</taxon>
        <taxon>Capronia</taxon>
    </lineage>
</organism>
<feature type="transmembrane region" description="Helical" evidence="1">
    <location>
        <begin position="65"/>
        <end position="86"/>
    </location>
</feature>
<protein>
    <submittedName>
        <fullName evidence="2">Uncharacterized protein</fullName>
    </submittedName>
</protein>
<accession>W9YWW8</accession>
<dbReference type="Proteomes" id="UP000019484">
    <property type="component" value="Unassembled WGS sequence"/>
</dbReference>
<gene>
    <name evidence="2" type="ORF">A1O1_02578</name>
</gene>
<keyword evidence="3" id="KW-1185">Reference proteome</keyword>
<evidence type="ECO:0000256" key="1">
    <source>
        <dbReference type="SAM" id="Phobius"/>
    </source>
</evidence>
<proteinExistence type="predicted"/>
<dbReference type="OrthoDB" id="2434664at2759"/>
<dbReference type="AlphaFoldDB" id="W9YWW8"/>
<dbReference type="HOGENOM" id="CLU_622645_0_0_1"/>
<keyword evidence="1" id="KW-0812">Transmembrane</keyword>
<evidence type="ECO:0000313" key="3">
    <source>
        <dbReference type="Proteomes" id="UP000019484"/>
    </source>
</evidence>
<evidence type="ECO:0000313" key="2">
    <source>
        <dbReference type="EMBL" id="EXJ94185.1"/>
    </source>
</evidence>